<evidence type="ECO:0000313" key="2">
    <source>
        <dbReference type="Proteomes" id="UP001500460"/>
    </source>
</evidence>
<accession>A0ABN3KJK5</accession>
<gene>
    <name evidence="1" type="ORF">GCM10010421_64270</name>
</gene>
<keyword evidence="2" id="KW-1185">Reference proteome</keyword>
<dbReference type="EMBL" id="BAAATK010000098">
    <property type="protein sequence ID" value="GAA2461926.1"/>
    <property type="molecule type" value="Genomic_DNA"/>
</dbReference>
<dbReference type="InterPro" id="IPR036844">
    <property type="entry name" value="Hint_dom_sf"/>
</dbReference>
<dbReference type="SUPFAM" id="SSF51294">
    <property type="entry name" value="Hedgehog/intein (Hint) domain"/>
    <property type="match status" value="1"/>
</dbReference>
<sequence length="99" mass="10639">MQTAAATIVGKGSKDLVRITLKVSDGSSAAKARTTTVTATAGHPLRISPLRKWVDAGELMPGRWVRTSSGTWCRISVVEAWTAHEETVHNLTITDVHTS</sequence>
<reference evidence="1 2" key="1">
    <citation type="journal article" date="2019" name="Int. J. Syst. Evol. Microbiol.">
        <title>The Global Catalogue of Microorganisms (GCM) 10K type strain sequencing project: providing services to taxonomists for standard genome sequencing and annotation.</title>
        <authorList>
            <consortium name="The Broad Institute Genomics Platform"/>
            <consortium name="The Broad Institute Genome Sequencing Center for Infectious Disease"/>
            <person name="Wu L."/>
            <person name="Ma J."/>
        </authorList>
    </citation>
    <scope>NUCLEOTIDE SEQUENCE [LARGE SCALE GENOMIC DNA]</scope>
    <source>
        <strain evidence="1 2">JCM 6922</strain>
    </source>
</reference>
<name>A0ABN3KJK5_9ACTN</name>
<protein>
    <submittedName>
        <fullName evidence="1">Uncharacterized protein</fullName>
    </submittedName>
</protein>
<proteinExistence type="predicted"/>
<dbReference type="Proteomes" id="UP001500460">
    <property type="component" value="Unassembled WGS sequence"/>
</dbReference>
<comment type="caution">
    <text evidence="1">The sequence shown here is derived from an EMBL/GenBank/DDBJ whole genome shotgun (WGS) entry which is preliminary data.</text>
</comment>
<organism evidence="1 2">
    <name type="scientific">Streptomyces glaucus</name>
    <dbReference type="NCBI Taxonomy" id="284029"/>
    <lineage>
        <taxon>Bacteria</taxon>
        <taxon>Bacillati</taxon>
        <taxon>Actinomycetota</taxon>
        <taxon>Actinomycetes</taxon>
        <taxon>Kitasatosporales</taxon>
        <taxon>Streptomycetaceae</taxon>
        <taxon>Streptomyces</taxon>
    </lineage>
</organism>
<dbReference type="RefSeq" id="WP_344609954.1">
    <property type="nucleotide sequence ID" value="NZ_BAAATK010000098.1"/>
</dbReference>
<dbReference type="Gene3D" id="2.170.16.10">
    <property type="entry name" value="Hedgehog/Intein (Hint) domain"/>
    <property type="match status" value="1"/>
</dbReference>
<evidence type="ECO:0000313" key="1">
    <source>
        <dbReference type="EMBL" id="GAA2461926.1"/>
    </source>
</evidence>